<feature type="region of interest" description="Disordered" evidence="1">
    <location>
        <begin position="1"/>
        <end position="65"/>
    </location>
</feature>
<sequence>MIDQQIEPQRHRQPDTQQHQPVGGIRQLGQQLHRPGQRSRRRRHDRRRPPDGLDQIVGNQDHAKGGQHLGKVVTAVEPAHHQPLDQRSDQDGGDDRHQHGAQKGAAALMYLGRDVGAGHIERAVRQVHGVHDAEHQGQAGREQEQHQAVAETVEQLLENEDGIHRVQLRQTRTNARRGLPRGAWISGR</sequence>
<evidence type="ECO:0000313" key="2">
    <source>
        <dbReference type="EMBL" id="MPN32182.1"/>
    </source>
</evidence>
<dbReference type="EMBL" id="VSSQ01084042">
    <property type="protein sequence ID" value="MPN32182.1"/>
    <property type="molecule type" value="Genomic_DNA"/>
</dbReference>
<protein>
    <submittedName>
        <fullName evidence="2">Uncharacterized protein</fullName>
    </submittedName>
</protein>
<proteinExistence type="predicted"/>
<gene>
    <name evidence="2" type="ORF">SDC9_179658</name>
</gene>
<name>A0A645H1G8_9ZZZZ</name>
<evidence type="ECO:0000256" key="1">
    <source>
        <dbReference type="SAM" id="MobiDB-lite"/>
    </source>
</evidence>
<dbReference type="AlphaFoldDB" id="A0A645H1G8"/>
<accession>A0A645H1G8</accession>
<reference evidence="2" key="1">
    <citation type="submission" date="2019-08" db="EMBL/GenBank/DDBJ databases">
        <authorList>
            <person name="Kucharzyk K."/>
            <person name="Murdoch R.W."/>
            <person name="Higgins S."/>
            <person name="Loffler F."/>
        </authorList>
    </citation>
    <scope>NUCLEOTIDE SEQUENCE</scope>
</reference>
<comment type="caution">
    <text evidence="2">The sequence shown here is derived from an EMBL/GenBank/DDBJ whole genome shotgun (WGS) entry which is preliminary data.</text>
</comment>
<feature type="compositionally biased region" description="Basic residues" evidence="1">
    <location>
        <begin position="35"/>
        <end position="47"/>
    </location>
</feature>
<organism evidence="2">
    <name type="scientific">bioreactor metagenome</name>
    <dbReference type="NCBI Taxonomy" id="1076179"/>
    <lineage>
        <taxon>unclassified sequences</taxon>
        <taxon>metagenomes</taxon>
        <taxon>ecological metagenomes</taxon>
    </lineage>
</organism>